<dbReference type="Pfam" id="PF00440">
    <property type="entry name" value="TetR_N"/>
    <property type="match status" value="1"/>
</dbReference>
<keyword evidence="2 4" id="KW-0238">DNA-binding</keyword>
<dbReference type="PROSITE" id="PS50977">
    <property type="entry name" value="HTH_TETR_2"/>
    <property type="match status" value="1"/>
</dbReference>
<accession>A0A5Q2RMZ8</accession>
<dbReference type="PANTHER" id="PTHR30055:SF234">
    <property type="entry name" value="HTH-TYPE TRANSCRIPTIONAL REGULATOR BETI"/>
    <property type="match status" value="1"/>
</dbReference>
<dbReference type="InterPro" id="IPR001647">
    <property type="entry name" value="HTH_TetR"/>
</dbReference>
<proteinExistence type="predicted"/>
<evidence type="ECO:0000256" key="3">
    <source>
        <dbReference type="ARBA" id="ARBA00023163"/>
    </source>
</evidence>
<feature type="domain" description="HTH tetR-type" evidence="5">
    <location>
        <begin position="1"/>
        <end position="56"/>
    </location>
</feature>
<evidence type="ECO:0000256" key="2">
    <source>
        <dbReference type="ARBA" id="ARBA00023125"/>
    </source>
</evidence>
<keyword evidence="7" id="KW-1185">Reference proteome</keyword>
<protein>
    <submittedName>
        <fullName evidence="6">TetR family transcriptional regulator</fullName>
    </submittedName>
</protein>
<dbReference type="Gene3D" id="1.10.357.10">
    <property type="entry name" value="Tetracycline Repressor, domain 2"/>
    <property type="match status" value="1"/>
</dbReference>
<dbReference type="InterPro" id="IPR050109">
    <property type="entry name" value="HTH-type_TetR-like_transc_reg"/>
</dbReference>
<dbReference type="GO" id="GO:0003700">
    <property type="term" value="F:DNA-binding transcription factor activity"/>
    <property type="evidence" value="ECO:0007669"/>
    <property type="project" value="TreeGrafter"/>
</dbReference>
<organism evidence="6 7">
    <name type="scientific">Actinomarinicola tropica</name>
    <dbReference type="NCBI Taxonomy" id="2789776"/>
    <lineage>
        <taxon>Bacteria</taxon>
        <taxon>Bacillati</taxon>
        <taxon>Actinomycetota</taxon>
        <taxon>Acidimicrobiia</taxon>
        <taxon>Acidimicrobiales</taxon>
        <taxon>Iamiaceae</taxon>
        <taxon>Actinomarinicola</taxon>
    </lineage>
</organism>
<dbReference type="PRINTS" id="PR00455">
    <property type="entry name" value="HTHTETR"/>
</dbReference>
<evidence type="ECO:0000256" key="4">
    <source>
        <dbReference type="PROSITE-ProRule" id="PRU00335"/>
    </source>
</evidence>
<sequence length="185" mass="20320">MLLDVAGDLAMTDGPEAVTMDAVAARAGVSRPLVYKHFANRDVLLDELYRREARRLHRELSGKVEAADGVEAMFRALVRGALDASGDRSHLLAVMRRGTWSRAVRGEQRDRDELTTRAFSRVVVAELGVERARATPVVALLLSLVDGVLAQWRLDPTAHRAEVLEAAYMEIVRGALVALADPPDR</sequence>
<evidence type="ECO:0000313" key="6">
    <source>
        <dbReference type="EMBL" id="QGG94575.1"/>
    </source>
</evidence>
<keyword evidence="1" id="KW-0805">Transcription regulation</keyword>
<dbReference type="GO" id="GO:0000976">
    <property type="term" value="F:transcription cis-regulatory region binding"/>
    <property type="evidence" value="ECO:0007669"/>
    <property type="project" value="TreeGrafter"/>
</dbReference>
<dbReference type="AlphaFoldDB" id="A0A5Q2RMZ8"/>
<dbReference type="PANTHER" id="PTHR30055">
    <property type="entry name" value="HTH-TYPE TRANSCRIPTIONAL REGULATOR RUTR"/>
    <property type="match status" value="1"/>
</dbReference>
<dbReference type="InterPro" id="IPR009057">
    <property type="entry name" value="Homeodomain-like_sf"/>
</dbReference>
<dbReference type="RefSeq" id="WP_153758681.1">
    <property type="nucleotide sequence ID" value="NZ_CP045851.1"/>
</dbReference>
<feature type="DNA-binding region" description="H-T-H motif" evidence="4">
    <location>
        <begin position="19"/>
        <end position="38"/>
    </location>
</feature>
<evidence type="ECO:0000259" key="5">
    <source>
        <dbReference type="PROSITE" id="PS50977"/>
    </source>
</evidence>
<gene>
    <name evidence="6" type="ORF">GH723_05330</name>
</gene>
<keyword evidence="3" id="KW-0804">Transcription</keyword>
<reference evidence="6 7" key="1">
    <citation type="submission" date="2019-11" db="EMBL/GenBank/DDBJ databases">
        <authorList>
            <person name="He Y."/>
        </authorList>
    </citation>
    <scope>NUCLEOTIDE SEQUENCE [LARGE SCALE GENOMIC DNA]</scope>
    <source>
        <strain evidence="6 7">SCSIO 58843</strain>
    </source>
</reference>
<evidence type="ECO:0000256" key="1">
    <source>
        <dbReference type="ARBA" id="ARBA00023015"/>
    </source>
</evidence>
<name>A0A5Q2RMZ8_9ACTN</name>
<dbReference type="KEGG" id="atq:GH723_05330"/>
<dbReference type="SUPFAM" id="SSF46689">
    <property type="entry name" value="Homeodomain-like"/>
    <property type="match status" value="1"/>
</dbReference>
<dbReference type="Proteomes" id="UP000334019">
    <property type="component" value="Chromosome"/>
</dbReference>
<dbReference type="EMBL" id="CP045851">
    <property type="protein sequence ID" value="QGG94575.1"/>
    <property type="molecule type" value="Genomic_DNA"/>
</dbReference>
<evidence type="ECO:0000313" key="7">
    <source>
        <dbReference type="Proteomes" id="UP000334019"/>
    </source>
</evidence>